<proteinExistence type="inferred from homology"/>
<evidence type="ECO:0000313" key="7">
    <source>
        <dbReference type="EMBL" id="RBO79900.1"/>
    </source>
</evidence>
<dbReference type="InterPro" id="IPR017961">
    <property type="entry name" value="DNA_pol_Y-fam_little_finger"/>
</dbReference>
<organism evidence="7 8">
    <name type="scientific">Marinomonas aquiplantarum</name>
    <dbReference type="NCBI Taxonomy" id="491951"/>
    <lineage>
        <taxon>Bacteria</taxon>
        <taxon>Pseudomonadati</taxon>
        <taxon>Pseudomonadota</taxon>
        <taxon>Gammaproteobacteria</taxon>
        <taxon>Oceanospirillales</taxon>
        <taxon>Oceanospirillaceae</taxon>
        <taxon>Marinomonas</taxon>
    </lineage>
</organism>
<dbReference type="PROSITE" id="PS50173">
    <property type="entry name" value="UMUC"/>
    <property type="match status" value="1"/>
</dbReference>
<dbReference type="InterPro" id="IPR025188">
    <property type="entry name" value="DUF4113"/>
</dbReference>
<evidence type="ECO:0000256" key="1">
    <source>
        <dbReference type="ARBA" id="ARBA00010945"/>
    </source>
</evidence>
<gene>
    <name evidence="7" type="ORF">DFP76_11079</name>
</gene>
<keyword evidence="2" id="KW-0227">DNA damage</keyword>
<dbReference type="Pfam" id="PF13438">
    <property type="entry name" value="DUF4113"/>
    <property type="match status" value="1"/>
</dbReference>
<dbReference type="GO" id="GO:0006281">
    <property type="term" value="P:DNA repair"/>
    <property type="evidence" value="ECO:0007669"/>
    <property type="project" value="UniProtKB-KW"/>
</dbReference>
<dbReference type="RefSeq" id="WP_113875557.1">
    <property type="nucleotide sequence ID" value="NZ_QNRF01000010.1"/>
</dbReference>
<dbReference type="Gene3D" id="1.10.150.20">
    <property type="entry name" value="5' to 3' exonuclease, C-terminal subdomain"/>
    <property type="match status" value="1"/>
</dbReference>
<dbReference type="InterPro" id="IPR043128">
    <property type="entry name" value="Rev_trsase/Diguanyl_cyclase"/>
</dbReference>
<dbReference type="Proteomes" id="UP000252086">
    <property type="component" value="Unassembled WGS sequence"/>
</dbReference>
<dbReference type="InterPro" id="IPR001126">
    <property type="entry name" value="UmuC"/>
</dbReference>
<evidence type="ECO:0000256" key="2">
    <source>
        <dbReference type="ARBA" id="ARBA00022763"/>
    </source>
</evidence>
<dbReference type="Gene3D" id="3.30.70.270">
    <property type="match status" value="1"/>
</dbReference>
<dbReference type="InterPro" id="IPR043502">
    <property type="entry name" value="DNA/RNA_pol_sf"/>
</dbReference>
<comment type="caution">
    <text evidence="7">The sequence shown here is derived from an EMBL/GenBank/DDBJ whole genome shotgun (WGS) entry which is preliminary data.</text>
</comment>
<dbReference type="GO" id="GO:0003684">
    <property type="term" value="F:damaged DNA binding"/>
    <property type="evidence" value="ECO:0007669"/>
    <property type="project" value="InterPro"/>
</dbReference>
<evidence type="ECO:0000256" key="3">
    <source>
        <dbReference type="ARBA" id="ARBA00023199"/>
    </source>
</evidence>
<sequence>MKRAFALVDCNNFYASCETLFRPDLKNKPVVVLSNNDGCIVARSKEAKALGIKMGVPMFQVQADIEQHGVVCFSSNYALYADMSSRVMTLLEQEAPQVEEYSIDEAFLDLSGVATAEDLLSFGRRVKAKVDKWTGISVGIGIAPSKTLAKLANYAAKKYPATGAVVDLMAPDRQQRLLALVDVGEVWGVGRRLSERLRAQGIQTALDLSQVDPKVARREFSVVLERTVRELNGVSCLALESVRPVKQQIICSRSFGYKITEQRELREAVSKYTCRAAEKLRAERRLCRAVSVFIRSSPHIPHEPFYAKTLSVELPNPTDDTRDLLDVTKVIFDRIWRPGVRYMKAGVILSDFYEQGVFQTDFFCSASHKAKSKQLMTVLDHINHSGVGNLFFAAQGVTPQWSMKREHLSPCYTTRWKDLPLVR</sequence>
<reference evidence="7 8" key="1">
    <citation type="submission" date="2018-06" db="EMBL/GenBank/DDBJ databases">
        <title>Genomic Encyclopedia of Type Strains, Phase III (KMG-III): the genomes of soil and plant-associated and newly described type strains.</title>
        <authorList>
            <person name="Whitman W."/>
        </authorList>
    </citation>
    <scope>NUCLEOTIDE SEQUENCE [LARGE SCALE GENOMIC DNA]</scope>
    <source>
        <strain evidence="7 8">CECT 7732</strain>
    </source>
</reference>
<dbReference type="GO" id="GO:0042276">
    <property type="term" value="P:error-prone translesion synthesis"/>
    <property type="evidence" value="ECO:0007669"/>
    <property type="project" value="TreeGrafter"/>
</dbReference>
<comment type="similarity">
    <text evidence="1">Belongs to the DNA polymerase type-Y family.</text>
</comment>
<dbReference type="SUPFAM" id="SSF56672">
    <property type="entry name" value="DNA/RNA polymerases"/>
    <property type="match status" value="1"/>
</dbReference>
<dbReference type="PANTHER" id="PTHR11076:SF34">
    <property type="entry name" value="PROTEIN UMUC"/>
    <property type="match status" value="1"/>
</dbReference>
<keyword evidence="5" id="KW-0742">SOS response</keyword>
<dbReference type="Pfam" id="PF11799">
    <property type="entry name" value="IMS_C"/>
    <property type="match status" value="1"/>
</dbReference>
<dbReference type="PANTHER" id="PTHR11076">
    <property type="entry name" value="DNA REPAIR POLYMERASE UMUC / TRANSFERASE FAMILY MEMBER"/>
    <property type="match status" value="1"/>
</dbReference>
<keyword evidence="8" id="KW-1185">Reference proteome</keyword>
<evidence type="ECO:0000259" key="6">
    <source>
        <dbReference type="PROSITE" id="PS50173"/>
    </source>
</evidence>
<evidence type="ECO:0000313" key="8">
    <source>
        <dbReference type="Proteomes" id="UP000252086"/>
    </source>
</evidence>
<dbReference type="GO" id="GO:0003887">
    <property type="term" value="F:DNA-directed DNA polymerase activity"/>
    <property type="evidence" value="ECO:0007669"/>
    <property type="project" value="TreeGrafter"/>
</dbReference>
<dbReference type="GO" id="GO:0005829">
    <property type="term" value="C:cytosol"/>
    <property type="evidence" value="ECO:0007669"/>
    <property type="project" value="TreeGrafter"/>
</dbReference>
<accession>A0A366CUC0</accession>
<keyword evidence="4" id="KW-0234">DNA repair</keyword>
<dbReference type="EMBL" id="QNRF01000010">
    <property type="protein sequence ID" value="RBO79900.1"/>
    <property type="molecule type" value="Genomic_DNA"/>
</dbReference>
<feature type="domain" description="UmuC" evidence="6">
    <location>
        <begin position="5"/>
        <end position="190"/>
    </location>
</feature>
<dbReference type="InterPro" id="IPR036775">
    <property type="entry name" value="DNA_pol_Y-fam_lit_finger_sf"/>
</dbReference>
<dbReference type="AlphaFoldDB" id="A0A366CUC0"/>
<dbReference type="NCBIfam" id="NF002955">
    <property type="entry name" value="PRK03609.1"/>
    <property type="match status" value="1"/>
</dbReference>
<keyword evidence="3" id="KW-0741">SOS mutagenesis</keyword>
<evidence type="ECO:0000256" key="5">
    <source>
        <dbReference type="ARBA" id="ARBA00023236"/>
    </source>
</evidence>
<dbReference type="Gene3D" id="3.40.1170.60">
    <property type="match status" value="1"/>
</dbReference>
<evidence type="ECO:0000256" key="4">
    <source>
        <dbReference type="ARBA" id="ARBA00023204"/>
    </source>
</evidence>
<dbReference type="InterPro" id="IPR050116">
    <property type="entry name" value="DNA_polymerase-Y"/>
</dbReference>
<dbReference type="SUPFAM" id="SSF100879">
    <property type="entry name" value="Lesion bypass DNA polymerase (Y-family), little finger domain"/>
    <property type="match status" value="1"/>
</dbReference>
<dbReference type="CDD" id="cd01700">
    <property type="entry name" value="PolY_Pol_V_umuC"/>
    <property type="match status" value="1"/>
</dbReference>
<dbReference type="Gene3D" id="3.30.1490.100">
    <property type="entry name" value="DNA polymerase, Y-family, little finger domain"/>
    <property type="match status" value="1"/>
</dbReference>
<dbReference type="GO" id="GO:0009432">
    <property type="term" value="P:SOS response"/>
    <property type="evidence" value="ECO:0007669"/>
    <property type="project" value="UniProtKB-KW"/>
</dbReference>
<dbReference type="OrthoDB" id="9808813at2"/>
<protein>
    <submittedName>
        <fullName evidence="7">DNA polymerase V</fullName>
    </submittedName>
</protein>
<dbReference type="Pfam" id="PF00817">
    <property type="entry name" value="IMS"/>
    <property type="match status" value="1"/>
</dbReference>
<name>A0A366CUC0_9GAMM</name>